<protein>
    <submittedName>
        <fullName evidence="1">Uncharacterized protein</fullName>
    </submittedName>
</protein>
<name>A0A1X7SK35_AMPQE</name>
<accession>A0A1X7SK35</accession>
<dbReference type="InParanoid" id="A0A1X7SK35"/>
<dbReference type="OrthoDB" id="2423195at2759"/>
<evidence type="ECO:0000313" key="1">
    <source>
        <dbReference type="EnsemblMetazoa" id="Aqu2.1.02420_001"/>
    </source>
</evidence>
<sequence>MWPFTEYETLFKRLPPFYSVSKLACDFQHSSNITYKAENIKKLLTVVHFQVDIYFNDDKLQYEGVKLLYNAVQYLINAVKSRILSDHFPAIFISIMYLFLKTLSISLKSSESPANVLDEGLKFTNDTVKYWIAGIVGGDMFGKDYARFTGDFLLKQREEFEVWKHIFLIPCPENLSQSWQRSLCSIVNKRLSKVPSYLKADILGFAENNQVHHLLLETIVDNLCQSLDDLIFSEGQSSTDSLKKLQGSKHMAKIMGNILKKKYTNKDKLSIDDILEWEIWPGFIRVYG</sequence>
<proteinExistence type="predicted"/>
<reference evidence="1" key="1">
    <citation type="submission" date="2017-05" db="UniProtKB">
        <authorList>
            <consortium name="EnsemblMetazoa"/>
        </authorList>
    </citation>
    <scope>IDENTIFICATION</scope>
</reference>
<organism evidence="1">
    <name type="scientific">Amphimedon queenslandica</name>
    <name type="common">Sponge</name>
    <dbReference type="NCBI Taxonomy" id="400682"/>
    <lineage>
        <taxon>Eukaryota</taxon>
        <taxon>Metazoa</taxon>
        <taxon>Porifera</taxon>
        <taxon>Demospongiae</taxon>
        <taxon>Heteroscleromorpha</taxon>
        <taxon>Haplosclerida</taxon>
        <taxon>Niphatidae</taxon>
        <taxon>Amphimedon</taxon>
    </lineage>
</organism>
<dbReference type="AlphaFoldDB" id="A0A1X7SK35"/>
<dbReference type="EnsemblMetazoa" id="Aqu2.1.02420_001">
    <property type="protein sequence ID" value="Aqu2.1.02420_001"/>
    <property type="gene ID" value="Aqu2.1.02420"/>
</dbReference>